<feature type="compositionally biased region" description="Polar residues" evidence="1">
    <location>
        <begin position="1"/>
        <end position="11"/>
    </location>
</feature>
<feature type="region of interest" description="Disordered" evidence="1">
    <location>
        <begin position="1"/>
        <end position="72"/>
    </location>
</feature>
<feature type="compositionally biased region" description="Gly residues" evidence="1">
    <location>
        <begin position="54"/>
        <end position="72"/>
    </location>
</feature>
<comment type="caution">
    <text evidence="2">The sequence shown here is derived from an EMBL/GenBank/DDBJ whole genome shotgun (WGS) entry which is preliminary data.</text>
</comment>
<name>A0ABV5FW43_9MICC</name>
<reference evidence="2 3" key="1">
    <citation type="submission" date="2024-09" db="EMBL/GenBank/DDBJ databases">
        <authorList>
            <person name="Sun Q."/>
            <person name="Mori K."/>
        </authorList>
    </citation>
    <scope>NUCLEOTIDE SEQUENCE [LARGE SCALE GENOMIC DNA]</scope>
    <source>
        <strain evidence="2 3">CCM 7609</strain>
    </source>
</reference>
<evidence type="ECO:0000313" key="3">
    <source>
        <dbReference type="Proteomes" id="UP001589575"/>
    </source>
</evidence>
<accession>A0ABV5FW43</accession>
<evidence type="ECO:0000313" key="2">
    <source>
        <dbReference type="EMBL" id="MFB9070904.1"/>
    </source>
</evidence>
<organism evidence="2 3">
    <name type="scientific">Citricoccus parietis</name>
    <dbReference type="NCBI Taxonomy" id="592307"/>
    <lineage>
        <taxon>Bacteria</taxon>
        <taxon>Bacillati</taxon>
        <taxon>Actinomycetota</taxon>
        <taxon>Actinomycetes</taxon>
        <taxon>Micrococcales</taxon>
        <taxon>Micrococcaceae</taxon>
        <taxon>Citricoccus</taxon>
    </lineage>
</organism>
<sequence length="72" mass="7398">MRRSCPSSGPSWNRCAPSGTHRSFRDPERTGATGTREPARGTAAAGLHSDRRPSGGGGQRAPDGGRGLRGGP</sequence>
<gene>
    <name evidence="2" type="ORF">ACFFX0_06745</name>
</gene>
<proteinExistence type="predicted"/>
<protein>
    <submittedName>
        <fullName evidence="2">Uncharacterized protein</fullName>
    </submittedName>
</protein>
<dbReference type="EMBL" id="JBHMFI010000001">
    <property type="protein sequence ID" value="MFB9070904.1"/>
    <property type="molecule type" value="Genomic_DNA"/>
</dbReference>
<dbReference type="Proteomes" id="UP001589575">
    <property type="component" value="Unassembled WGS sequence"/>
</dbReference>
<evidence type="ECO:0000256" key="1">
    <source>
        <dbReference type="SAM" id="MobiDB-lite"/>
    </source>
</evidence>
<keyword evidence="3" id="KW-1185">Reference proteome</keyword>